<dbReference type="Pfam" id="PF04375">
    <property type="entry name" value="HemX"/>
    <property type="match status" value="1"/>
</dbReference>
<dbReference type="AlphaFoldDB" id="A0A7X4LM47"/>
<evidence type="ECO:0000256" key="2">
    <source>
        <dbReference type="SAM" id="Phobius"/>
    </source>
</evidence>
<name>A0A7X4LM47_9VIBR</name>
<dbReference type="PANTHER" id="PTHR38043">
    <property type="entry name" value="PROTEIN HEMX"/>
    <property type="match status" value="1"/>
</dbReference>
<proteinExistence type="predicted"/>
<evidence type="ECO:0000313" key="3">
    <source>
        <dbReference type="EMBL" id="MZI94513.1"/>
    </source>
</evidence>
<keyword evidence="2" id="KW-0812">Transmembrane</keyword>
<dbReference type="InterPro" id="IPR007470">
    <property type="entry name" value="HemX"/>
</dbReference>
<comment type="caution">
    <text evidence="3">The sequence shown here is derived from an EMBL/GenBank/DDBJ whole genome shotgun (WGS) entry which is preliminary data.</text>
</comment>
<keyword evidence="2" id="KW-1133">Transmembrane helix</keyword>
<feature type="region of interest" description="Disordered" evidence="1">
    <location>
        <begin position="1"/>
        <end position="45"/>
    </location>
</feature>
<evidence type="ECO:0000256" key="1">
    <source>
        <dbReference type="SAM" id="MobiDB-lite"/>
    </source>
</evidence>
<feature type="compositionally biased region" description="Low complexity" evidence="1">
    <location>
        <begin position="1"/>
        <end position="37"/>
    </location>
</feature>
<dbReference type="EMBL" id="WEKT01000030">
    <property type="protein sequence ID" value="MZI94513.1"/>
    <property type="molecule type" value="Genomic_DNA"/>
</dbReference>
<reference evidence="3 4" key="1">
    <citation type="submission" date="2019-10" db="EMBL/GenBank/DDBJ databases">
        <title>Vibrio sp. nov. isolated from a shrimp pond.</title>
        <authorList>
            <person name="Gomez-Gil B."/>
            <person name="Enciso-Ibarra J."/>
            <person name="Enciso-Ibarra K."/>
            <person name="Bolan-Mejia C."/>
        </authorList>
    </citation>
    <scope>NUCLEOTIDE SEQUENCE [LARGE SCALE GENOMIC DNA]</scope>
    <source>
        <strain evidence="3 4">CAIM 722</strain>
    </source>
</reference>
<dbReference type="RefSeq" id="WP_161156993.1">
    <property type="nucleotide sequence ID" value="NZ_WEKT01000030.1"/>
</dbReference>
<organism evidence="3 4">
    <name type="scientific">Vibrio eleionomae</name>
    <dbReference type="NCBI Taxonomy" id="2653505"/>
    <lineage>
        <taxon>Bacteria</taxon>
        <taxon>Pseudomonadati</taxon>
        <taxon>Pseudomonadota</taxon>
        <taxon>Gammaproteobacteria</taxon>
        <taxon>Vibrionales</taxon>
        <taxon>Vibrionaceae</taxon>
        <taxon>Vibrio</taxon>
    </lineage>
</organism>
<gene>
    <name evidence="3" type="ORF">F9817_15045</name>
</gene>
<protein>
    <submittedName>
        <fullName evidence="3">Heme biosynthesis operon protein HemX</fullName>
    </submittedName>
</protein>
<keyword evidence="4" id="KW-1185">Reference proteome</keyword>
<evidence type="ECO:0000313" key="4">
    <source>
        <dbReference type="Proteomes" id="UP000462621"/>
    </source>
</evidence>
<keyword evidence="2" id="KW-0472">Membrane</keyword>
<dbReference type="PANTHER" id="PTHR38043:SF1">
    <property type="entry name" value="PROTEIN HEMX"/>
    <property type="match status" value="1"/>
</dbReference>
<accession>A0A7X4LM47</accession>
<feature type="transmembrane region" description="Helical" evidence="2">
    <location>
        <begin position="51"/>
        <end position="70"/>
    </location>
</feature>
<sequence length="386" mass="43450">MTSNNNNPQKEPENQQEVTPSSTESSSPSYSAATTSAAKKEPTNNASGRRLGIIAIAISIVIGGSLFAYTQYQQHQYQNRIDHLQAKLFETQQTLKAQLDKGQQSLDDTENLLKTKTDTALKQQQKSIESLQMAVADVKGRRPNDWLLAEADYLVKMAGRKLYLEHDPETATQLMESADQRIASLNDPSLVNLRQAMADDITTLHGIPLIDKDGLVLRLNSLEQKIDQLPLANAILPDAQEEKHDVVSENINDWQHNLLTSLKDFAGNFITFRSRDGNVVPLLSPKQDFYLRENLKAKLETAIRAVYDRQQEVFTNSLETANTWTQSFFNSDNKQVQNFRATVAELAKQKVTVKYPTTLSSQAQLSDIIRERLRREVTSMTGEDKQ</sequence>
<dbReference type="Proteomes" id="UP000462621">
    <property type="component" value="Unassembled WGS sequence"/>
</dbReference>